<evidence type="ECO:0000313" key="4">
    <source>
        <dbReference type="Proteomes" id="UP000334923"/>
    </source>
</evidence>
<proteinExistence type="predicted"/>
<dbReference type="InterPro" id="IPR010172">
    <property type="entry name" value="CRISPR-assoc_prot_TM1791"/>
</dbReference>
<keyword evidence="4" id="KW-1185">Reference proteome</keyword>
<reference evidence="3 4" key="1">
    <citation type="submission" date="2019-09" db="EMBL/GenBank/DDBJ databases">
        <authorList>
            <person name="Cremers G."/>
        </authorList>
    </citation>
    <scope>NUCLEOTIDE SEQUENCE [LARGE SCALE GENOMIC DNA]</scope>
    <source>
        <strain evidence="3">4A</strain>
    </source>
</reference>
<dbReference type="NCBIfam" id="TIGR01898">
    <property type="entry name" value="cas_TM1791_cmr6"/>
    <property type="match status" value="1"/>
</dbReference>
<keyword evidence="1" id="KW-0051">Antiviral defense</keyword>
<accession>A0A5E6M8W2</accession>
<protein>
    <recommendedName>
        <fullName evidence="2">CRISPR type III-associated protein domain-containing protein</fullName>
    </recommendedName>
</protein>
<evidence type="ECO:0000313" key="3">
    <source>
        <dbReference type="EMBL" id="VVM05377.1"/>
    </source>
</evidence>
<dbReference type="InterPro" id="IPR005537">
    <property type="entry name" value="RAMP_III_fam"/>
</dbReference>
<name>A0A5E6M8W2_9BACT</name>
<dbReference type="PANTHER" id="PTHR39965:SF1">
    <property type="entry name" value="CRISPR SYSTEM CMR SUBUNIT CMR6"/>
    <property type="match status" value="1"/>
</dbReference>
<gene>
    <name evidence="3" type="ORF">MAMT_00629</name>
</gene>
<evidence type="ECO:0000259" key="2">
    <source>
        <dbReference type="Pfam" id="PF03787"/>
    </source>
</evidence>
<sequence length="430" mass="48834">MKPPKEKEVTWHLASDTRAVLERNGKLECDSRSLLLDRFVNPKFKKEDRSKFWKKVIETGPCFAKERQKAWKEFVLSLFRPSDLLFGRLRSRLLVNMAGGVMENAGLCLDRFGLPYIPGSAIKGCARRAAIHKLLKESAKEKAVLLGIIALAFGWREGDWSAGDPDDVSSDFAYGCQGEDWEAIRETTAQRLCERLGRRPQPGRPASEALPNFAGTVRFLPAYVHSLPRKDLELDVVTCHHPEYYSGDEKMDVALDCEDPNPVSFCAVAPDAVFAFPVQAVPRGGEDLGATARDWLKAGLEEFGIGAKTAAGYGWFDCSDEVQEEYRKDLTKELEESERARKRATLTPDPNWLEVLAKEREDQLRGRINRFKYEEQYWSEADRNEGYQLTLLHFLTVQNPDLYQKERSNPKSSVLKGLQNLTEKFGRRLP</sequence>
<dbReference type="PANTHER" id="PTHR39965">
    <property type="entry name" value="CRISPR SYSTEM CMR SUBUNIT CMR6"/>
    <property type="match status" value="1"/>
</dbReference>
<organism evidence="3 4">
    <name type="scientific">Methylacidimicrobium tartarophylax</name>
    <dbReference type="NCBI Taxonomy" id="1041768"/>
    <lineage>
        <taxon>Bacteria</taxon>
        <taxon>Pseudomonadati</taxon>
        <taxon>Verrucomicrobiota</taxon>
        <taxon>Methylacidimicrobium</taxon>
    </lineage>
</organism>
<evidence type="ECO:0000256" key="1">
    <source>
        <dbReference type="ARBA" id="ARBA00023118"/>
    </source>
</evidence>
<dbReference type="Proteomes" id="UP000334923">
    <property type="component" value="Unassembled WGS sequence"/>
</dbReference>
<dbReference type="GO" id="GO:0051607">
    <property type="term" value="P:defense response to virus"/>
    <property type="evidence" value="ECO:0007669"/>
    <property type="project" value="UniProtKB-KW"/>
</dbReference>
<dbReference type="Pfam" id="PF03787">
    <property type="entry name" value="RAMPs"/>
    <property type="match status" value="1"/>
</dbReference>
<dbReference type="AlphaFoldDB" id="A0A5E6M8W2"/>
<dbReference type="EMBL" id="CABFVA020000021">
    <property type="protein sequence ID" value="VVM05377.1"/>
    <property type="molecule type" value="Genomic_DNA"/>
</dbReference>
<dbReference type="RefSeq" id="WP_178086885.1">
    <property type="nucleotide sequence ID" value="NZ_CABFVA020000021.1"/>
</dbReference>
<feature type="domain" description="CRISPR type III-associated protein" evidence="2">
    <location>
        <begin position="110"/>
        <end position="316"/>
    </location>
</feature>